<dbReference type="InterPro" id="IPR050898">
    <property type="entry name" value="Plant_acyltransferase"/>
</dbReference>
<comment type="caution">
    <text evidence="3">The sequence shown here is derived from an EMBL/GenBank/DDBJ whole genome shotgun (WGS) entry which is preliminary data.</text>
</comment>
<gene>
    <name evidence="3" type="primary">HSR201_11</name>
    <name evidence="3" type="ORF">CFP56_031257</name>
</gene>
<dbReference type="AlphaFoldDB" id="A0AAW0JMI4"/>
<dbReference type="EMBL" id="PKMF04000525">
    <property type="protein sequence ID" value="KAK7827256.1"/>
    <property type="molecule type" value="Genomic_DNA"/>
</dbReference>
<proteinExistence type="inferred from homology"/>
<sequence length="496" mass="54961">MAIMAPSSPSLVFTVRRCEPELVAPAKPTPHEFKQLSDLDDRDSLRFQVPNIQFYRYNPSRQGRDPVKIIREALSQTLVFYYPFAGRLKEGPGGKLMVECTGEGVMFIEADADVSLDQFGHAIHPPFPCIDELLYDVPGSGGMLDCPLLLIQFGHAIHPPFPCIDELLYDVPGSGGMLDCPLLLIQVTRLRCGGFTFALRLNHLMSDAPGLVLFMNALGEIARGACAPSIPPVWQRELLNARNPPQVTCTHHEFDELVEPQSLIINPLHELACCSFFFGSTQLSAIRKKIPHHLGKYSTFEVLTAFLWRCRTIALSPNPEDQARLIFMNSVRAILNPPLPRGYYGNAYAISLAVTTVGKLCENPLEYALELVRKAKANVTDEYVRSFIDLVVTKGRPRTTIVKSFVVSNTARVGLRDVDYGWGKAVYGGLAKIFEIRSTSATTFYIEAMNSKGEHGIMVPVCLPTPAMERFVKELNSILQDQSDGGPTSKFIISSL</sequence>
<evidence type="ECO:0000313" key="3">
    <source>
        <dbReference type="EMBL" id="KAK7827256.1"/>
    </source>
</evidence>
<protein>
    <submittedName>
        <fullName evidence="3">Benzyl alcohol o-benzoyltransferase</fullName>
    </submittedName>
</protein>
<dbReference type="PANTHER" id="PTHR31147">
    <property type="entry name" value="ACYL TRANSFERASE 4"/>
    <property type="match status" value="1"/>
</dbReference>
<comment type="similarity">
    <text evidence="1">Belongs to the plant acyltransferase family.</text>
</comment>
<organism evidence="3 4">
    <name type="scientific">Quercus suber</name>
    <name type="common">Cork oak</name>
    <dbReference type="NCBI Taxonomy" id="58331"/>
    <lineage>
        <taxon>Eukaryota</taxon>
        <taxon>Viridiplantae</taxon>
        <taxon>Streptophyta</taxon>
        <taxon>Embryophyta</taxon>
        <taxon>Tracheophyta</taxon>
        <taxon>Spermatophyta</taxon>
        <taxon>Magnoliopsida</taxon>
        <taxon>eudicotyledons</taxon>
        <taxon>Gunneridae</taxon>
        <taxon>Pentapetalae</taxon>
        <taxon>rosids</taxon>
        <taxon>fabids</taxon>
        <taxon>Fagales</taxon>
        <taxon>Fagaceae</taxon>
        <taxon>Quercus</taxon>
    </lineage>
</organism>
<keyword evidence="2" id="KW-0808">Transferase</keyword>
<name>A0AAW0JMI4_QUESU</name>
<dbReference type="Proteomes" id="UP000237347">
    <property type="component" value="Unassembled WGS sequence"/>
</dbReference>
<reference evidence="3 4" key="1">
    <citation type="journal article" date="2018" name="Sci. Data">
        <title>The draft genome sequence of cork oak.</title>
        <authorList>
            <person name="Ramos A.M."/>
            <person name="Usie A."/>
            <person name="Barbosa P."/>
            <person name="Barros P.M."/>
            <person name="Capote T."/>
            <person name="Chaves I."/>
            <person name="Simoes F."/>
            <person name="Abreu I."/>
            <person name="Carrasquinho I."/>
            <person name="Faro C."/>
            <person name="Guimaraes J.B."/>
            <person name="Mendonca D."/>
            <person name="Nobrega F."/>
            <person name="Rodrigues L."/>
            <person name="Saibo N.J.M."/>
            <person name="Varela M.C."/>
            <person name="Egas C."/>
            <person name="Matos J."/>
            <person name="Miguel C.M."/>
            <person name="Oliveira M.M."/>
            <person name="Ricardo C.P."/>
            <person name="Goncalves S."/>
        </authorList>
    </citation>
    <scope>NUCLEOTIDE SEQUENCE [LARGE SCALE GENOMIC DNA]</scope>
    <source>
        <strain evidence="4">cv. HL8</strain>
    </source>
</reference>
<dbReference type="Pfam" id="PF02458">
    <property type="entry name" value="Transferase"/>
    <property type="match status" value="2"/>
</dbReference>
<dbReference type="PANTHER" id="PTHR31147:SF66">
    <property type="entry name" value="OS05G0315700 PROTEIN"/>
    <property type="match status" value="1"/>
</dbReference>
<accession>A0AAW0JMI4</accession>
<keyword evidence="4" id="KW-1185">Reference proteome</keyword>
<evidence type="ECO:0000256" key="2">
    <source>
        <dbReference type="ARBA" id="ARBA00022679"/>
    </source>
</evidence>
<evidence type="ECO:0000256" key="1">
    <source>
        <dbReference type="ARBA" id="ARBA00009861"/>
    </source>
</evidence>
<dbReference type="InterPro" id="IPR023213">
    <property type="entry name" value="CAT-like_dom_sf"/>
</dbReference>
<dbReference type="GO" id="GO:0016740">
    <property type="term" value="F:transferase activity"/>
    <property type="evidence" value="ECO:0007669"/>
    <property type="project" value="UniProtKB-KW"/>
</dbReference>
<evidence type="ECO:0000313" key="4">
    <source>
        <dbReference type="Proteomes" id="UP000237347"/>
    </source>
</evidence>
<dbReference type="Gene3D" id="3.30.559.10">
    <property type="entry name" value="Chloramphenicol acetyltransferase-like domain"/>
    <property type="match status" value="3"/>
</dbReference>